<evidence type="ECO:0000256" key="2">
    <source>
        <dbReference type="ARBA" id="ARBA00012417"/>
    </source>
</evidence>
<dbReference type="InterPro" id="IPR036397">
    <property type="entry name" value="RNaseH_sf"/>
</dbReference>
<evidence type="ECO:0000256" key="8">
    <source>
        <dbReference type="ARBA" id="ARBA00049244"/>
    </source>
</evidence>
<dbReference type="GO" id="GO:0006281">
    <property type="term" value="P:DNA repair"/>
    <property type="evidence" value="ECO:0007669"/>
    <property type="project" value="UniProtKB-ARBA"/>
</dbReference>
<keyword evidence="6" id="KW-0239">DNA-directed DNA polymerase</keyword>
<dbReference type="Proteomes" id="UP001152795">
    <property type="component" value="Unassembled WGS sequence"/>
</dbReference>
<comment type="catalytic activity">
    <reaction evidence="8">
        <text>DNA(n) + a 2'-deoxyribonucleoside 5'-triphosphate = DNA(n+1) + diphosphate</text>
        <dbReference type="Rhea" id="RHEA:22508"/>
        <dbReference type="Rhea" id="RHEA-COMP:17339"/>
        <dbReference type="Rhea" id="RHEA-COMP:17340"/>
        <dbReference type="ChEBI" id="CHEBI:33019"/>
        <dbReference type="ChEBI" id="CHEBI:61560"/>
        <dbReference type="ChEBI" id="CHEBI:173112"/>
        <dbReference type="EC" id="2.7.7.7"/>
    </reaction>
</comment>
<evidence type="ECO:0000313" key="11">
    <source>
        <dbReference type="Proteomes" id="UP001152795"/>
    </source>
</evidence>
<dbReference type="GO" id="GO:0003887">
    <property type="term" value="F:DNA-directed DNA polymerase activity"/>
    <property type="evidence" value="ECO:0007669"/>
    <property type="project" value="UniProtKB-KW"/>
</dbReference>
<evidence type="ECO:0000256" key="4">
    <source>
        <dbReference type="ARBA" id="ARBA00022695"/>
    </source>
</evidence>
<proteinExistence type="inferred from homology"/>
<name>A0A6S7IMB3_PARCT</name>
<dbReference type="PANTHER" id="PTHR33568:SF3">
    <property type="entry name" value="DNA-DIRECTED DNA POLYMERASE"/>
    <property type="match status" value="1"/>
</dbReference>
<reference evidence="10" key="1">
    <citation type="submission" date="2020-04" db="EMBL/GenBank/DDBJ databases">
        <authorList>
            <person name="Alioto T."/>
            <person name="Alioto T."/>
            <person name="Gomez Garrido J."/>
        </authorList>
    </citation>
    <scope>NUCLEOTIDE SEQUENCE</scope>
    <source>
        <strain evidence="10">A484AB</strain>
    </source>
</reference>
<organism evidence="10 11">
    <name type="scientific">Paramuricea clavata</name>
    <name type="common">Red gorgonian</name>
    <name type="synonym">Violescent sea-whip</name>
    <dbReference type="NCBI Taxonomy" id="317549"/>
    <lineage>
        <taxon>Eukaryota</taxon>
        <taxon>Metazoa</taxon>
        <taxon>Cnidaria</taxon>
        <taxon>Anthozoa</taxon>
        <taxon>Octocorallia</taxon>
        <taxon>Malacalcyonacea</taxon>
        <taxon>Plexauridae</taxon>
        <taxon>Paramuricea</taxon>
    </lineage>
</organism>
<keyword evidence="3" id="KW-0808">Transferase</keyword>
<dbReference type="GO" id="GO:0006260">
    <property type="term" value="P:DNA replication"/>
    <property type="evidence" value="ECO:0007669"/>
    <property type="project" value="UniProtKB-KW"/>
</dbReference>
<gene>
    <name evidence="10" type="ORF">PACLA_8A069319</name>
</gene>
<dbReference type="InterPro" id="IPR004868">
    <property type="entry name" value="DNA-dir_DNA_pol_B_mt/vir"/>
</dbReference>
<evidence type="ECO:0000256" key="1">
    <source>
        <dbReference type="ARBA" id="ARBA00005755"/>
    </source>
</evidence>
<keyword evidence="5" id="KW-0235">DNA replication</keyword>
<dbReference type="EMBL" id="CACRXK020005671">
    <property type="protein sequence ID" value="CAB4007001.1"/>
    <property type="molecule type" value="Genomic_DNA"/>
</dbReference>
<comment type="similarity">
    <text evidence="1">Belongs to the DNA polymerase type-B family.</text>
</comment>
<evidence type="ECO:0000256" key="3">
    <source>
        <dbReference type="ARBA" id="ARBA00022679"/>
    </source>
</evidence>
<evidence type="ECO:0000256" key="5">
    <source>
        <dbReference type="ARBA" id="ARBA00022705"/>
    </source>
</evidence>
<evidence type="ECO:0000259" key="9">
    <source>
        <dbReference type="Pfam" id="PF03175"/>
    </source>
</evidence>
<sequence>MRDAKILTLSVPLFKIKFVDSLSFIPMRLADFPKTFGLNELAKGYFPHLFNTNENQNYVGPLPPTSFYHPDGMSPDEKEKFLEWHNGLKENNYVFDFQQQILTYSRSDVDILRHSCLEFRELFRDVTDVDPFEKCLPILSACNLAFRKNFLKENTIAITTPHGYRPKDKQSFLALKWLLYKAEKEDLYIQHALNEGDNEETNTAYEINGCFWHGCLKCYARDTVNPVSGKTMQDLHQTTMEKISYLKDHGFGVIEVWECDIRKELEQD</sequence>
<dbReference type="AlphaFoldDB" id="A0A6S7IMB3"/>
<dbReference type="GO" id="GO:0000166">
    <property type="term" value="F:nucleotide binding"/>
    <property type="evidence" value="ECO:0007669"/>
    <property type="project" value="InterPro"/>
</dbReference>
<protein>
    <recommendedName>
        <fullName evidence="2">DNA-directed DNA polymerase</fullName>
        <ecNumber evidence="2">2.7.7.7</ecNumber>
    </recommendedName>
</protein>
<dbReference type="Gene3D" id="3.30.420.10">
    <property type="entry name" value="Ribonuclease H-like superfamily/Ribonuclease H"/>
    <property type="match status" value="1"/>
</dbReference>
<comment type="caution">
    <text evidence="10">The sequence shown here is derived from an EMBL/GenBank/DDBJ whole genome shotgun (WGS) entry which is preliminary data.</text>
</comment>
<evidence type="ECO:0000256" key="7">
    <source>
        <dbReference type="ARBA" id="ARBA00023125"/>
    </source>
</evidence>
<dbReference type="GO" id="GO:0003677">
    <property type="term" value="F:DNA binding"/>
    <property type="evidence" value="ECO:0007669"/>
    <property type="project" value="UniProtKB-KW"/>
</dbReference>
<dbReference type="InterPro" id="IPR011335">
    <property type="entry name" value="Restrct_endonuc-II-like"/>
</dbReference>
<feature type="domain" description="DNA-directed DNA polymerase family B mitochondria/virus" evidence="9">
    <location>
        <begin position="5"/>
        <end position="160"/>
    </location>
</feature>
<keyword evidence="11" id="KW-1185">Reference proteome</keyword>
<dbReference type="InterPro" id="IPR012337">
    <property type="entry name" value="RNaseH-like_sf"/>
</dbReference>
<dbReference type="SUPFAM" id="SSF52980">
    <property type="entry name" value="Restriction endonuclease-like"/>
    <property type="match status" value="1"/>
</dbReference>
<dbReference type="Pfam" id="PF03175">
    <property type="entry name" value="DNA_pol_B_2"/>
    <property type="match status" value="1"/>
</dbReference>
<accession>A0A6S7IMB3</accession>
<evidence type="ECO:0000256" key="6">
    <source>
        <dbReference type="ARBA" id="ARBA00022932"/>
    </source>
</evidence>
<keyword evidence="7" id="KW-0238">DNA-binding</keyword>
<dbReference type="OrthoDB" id="5871067at2759"/>
<dbReference type="SUPFAM" id="SSF53098">
    <property type="entry name" value="Ribonuclease H-like"/>
    <property type="match status" value="1"/>
</dbReference>
<evidence type="ECO:0000313" key="10">
    <source>
        <dbReference type="EMBL" id="CAB4007001.1"/>
    </source>
</evidence>
<dbReference type="PANTHER" id="PTHR33568">
    <property type="entry name" value="DNA POLYMERASE"/>
    <property type="match status" value="1"/>
</dbReference>
<dbReference type="EC" id="2.7.7.7" evidence="2"/>
<keyword evidence="4" id="KW-0548">Nucleotidyltransferase</keyword>
<dbReference type="Gene3D" id="3.40.960.10">
    <property type="entry name" value="VSR Endonuclease"/>
    <property type="match status" value="1"/>
</dbReference>